<proteinExistence type="predicted"/>
<evidence type="ECO:0000259" key="2">
    <source>
        <dbReference type="Pfam" id="PF01738"/>
    </source>
</evidence>
<accession>A0A233RZ94</accession>
<reference evidence="3 4" key="1">
    <citation type="submission" date="2016-07" db="EMBL/GenBank/DDBJ databases">
        <title>Draft genome of Streptomyces diastatochromogenes.</title>
        <authorList>
            <person name="Podduturi R."/>
            <person name="Lukassen M.B."/>
            <person name="Clausen N."/>
            <person name="Nielsen J.L."/>
            <person name="Jorgensen N.O."/>
        </authorList>
    </citation>
    <scope>NUCLEOTIDE SEQUENCE [LARGE SCALE GENOMIC DNA]</scope>
    <source>
        <strain evidence="3 4">DSM 40608</strain>
    </source>
</reference>
<dbReference type="PANTHER" id="PTHR46623:SF6">
    <property type="entry name" value="ALPHA_BETA-HYDROLASES SUPERFAMILY PROTEIN"/>
    <property type="match status" value="1"/>
</dbReference>
<dbReference type="EMBL" id="MCGQ01000052">
    <property type="protein sequence ID" value="OXY88714.1"/>
    <property type="molecule type" value="Genomic_DNA"/>
</dbReference>
<sequence>MPLPEEVVDLSPSSSRLGGSRQLTGHLARPAGDGPWPGVVVVHEALGVDEVMLRQTRRLADAGYLALMPDLFTQGGARRCLVATMRAALSGEGRAYQDIEAARDHLAGHPDCTGAVGIIGFCMGGSFALMTAGRGRFDAAAANYGLLPKDLNAVLADACPVVGSYGGRDRMLKGAAARLETALDRLGVVHDVKEYPDAGHSFLNDAEVGPRLLRPLLRVTGMGPHPASAADAWQRIETFFDTHLTTRNTES</sequence>
<dbReference type="RefSeq" id="WP_094222161.1">
    <property type="nucleotide sequence ID" value="NZ_MCGQ01000052.1"/>
</dbReference>
<dbReference type="AlphaFoldDB" id="A0A233RZ94"/>
<name>A0A233RZ94_STRDA</name>
<organism evidence="3 4">
    <name type="scientific">Streptomyces diastatochromogenes</name>
    <dbReference type="NCBI Taxonomy" id="42236"/>
    <lineage>
        <taxon>Bacteria</taxon>
        <taxon>Bacillati</taxon>
        <taxon>Actinomycetota</taxon>
        <taxon>Actinomycetes</taxon>
        <taxon>Kitasatosporales</taxon>
        <taxon>Streptomycetaceae</taxon>
        <taxon>Streptomyces</taxon>
    </lineage>
</organism>
<dbReference type="GO" id="GO:0016787">
    <property type="term" value="F:hydrolase activity"/>
    <property type="evidence" value="ECO:0007669"/>
    <property type="project" value="InterPro"/>
</dbReference>
<evidence type="ECO:0000313" key="3">
    <source>
        <dbReference type="EMBL" id="OXY88714.1"/>
    </source>
</evidence>
<evidence type="ECO:0000313" key="4">
    <source>
        <dbReference type="Proteomes" id="UP000215483"/>
    </source>
</evidence>
<dbReference type="SUPFAM" id="SSF53474">
    <property type="entry name" value="alpha/beta-Hydrolases"/>
    <property type="match status" value="1"/>
</dbReference>
<protein>
    <submittedName>
        <fullName evidence="3">Carboxymethylenebutenolidase</fullName>
    </submittedName>
</protein>
<dbReference type="Gene3D" id="3.40.50.1820">
    <property type="entry name" value="alpha/beta hydrolase"/>
    <property type="match status" value="1"/>
</dbReference>
<dbReference type="InterPro" id="IPR002925">
    <property type="entry name" value="Dienelactn_hydro"/>
</dbReference>
<dbReference type="PANTHER" id="PTHR46623">
    <property type="entry name" value="CARBOXYMETHYLENEBUTENOLIDASE-RELATED"/>
    <property type="match status" value="1"/>
</dbReference>
<evidence type="ECO:0000256" key="1">
    <source>
        <dbReference type="SAM" id="MobiDB-lite"/>
    </source>
</evidence>
<feature type="region of interest" description="Disordered" evidence="1">
    <location>
        <begin position="1"/>
        <end position="29"/>
    </location>
</feature>
<feature type="domain" description="Dienelactone hydrolase" evidence="2">
    <location>
        <begin position="24"/>
        <end position="243"/>
    </location>
</feature>
<dbReference type="Proteomes" id="UP000215483">
    <property type="component" value="Unassembled WGS sequence"/>
</dbReference>
<dbReference type="OrthoDB" id="188362at2"/>
<feature type="compositionally biased region" description="Low complexity" evidence="1">
    <location>
        <begin position="10"/>
        <end position="21"/>
    </location>
</feature>
<gene>
    <name evidence="3" type="ORF">BEK98_41515</name>
</gene>
<dbReference type="InterPro" id="IPR051049">
    <property type="entry name" value="Dienelactone_hydrolase-like"/>
</dbReference>
<comment type="caution">
    <text evidence="3">The sequence shown here is derived from an EMBL/GenBank/DDBJ whole genome shotgun (WGS) entry which is preliminary data.</text>
</comment>
<keyword evidence="4" id="KW-1185">Reference proteome</keyword>
<dbReference type="InterPro" id="IPR029058">
    <property type="entry name" value="AB_hydrolase_fold"/>
</dbReference>
<dbReference type="Pfam" id="PF01738">
    <property type="entry name" value="DLH"/>
    <property type="match status" value="1"/>
</dbReference>